<feature type="compositionally biased region" description="Basic and acidic residues" evidence="1">
    <location>
        <begin position="137"/>
        <end position="150"/>
    </location>
</feature>
<feature type="region of interest" description="Disordered" evidence="1">
    <location>
        <begin position="137"/>
        <end position="157"/>
    </location>
</feature>
<dbReference type="AlphaFoldDB" id="A0A7R9HLC0"/>
<proteinExistence type="predicted"/>
<evidence type="ECO:0000256" key="1">
    <source>
        <dbReference type="SAM" id="MobiDB-lite"/>
    </source>
</evidence>
<feature type="region of interest" description="Disordered" evidence="1">
    <location>
        <begin position="1"/>
        <end position="23"/>
    </location>
</feature>
<organism evidence="2">
    <name type="scientific">Timema monikensis</name>
    <dbReference type="NCBI Taxonomy" id="170555"/>
    <lineage>
        <taxon>Eukaryota</taxon>
        <taxon>Metazoa</taxon>
        <taxon>Ecdysozoa</taxon>
        <taxon>Arthropoda</taxon>
        <taxon>Hexapoda</taxon>
        <taxon>Insecta</taxon>
        <taxon>Pterygota</taxon>
        <taxon>Neoptera</taxon>
        <taxon>Polyneoptera</taxon>
        <taxon>Phasmatodea</taxon>
        <taxon>Timematodea</taxon>
        <taxon>Timematoidea</taxon>
        <taxon>Timematidae</taxon>
        <taxon>Timema</taxon>
    </lineage>
</organism>
<name>A0A7R9HLC0_9NEOP</name>
<reference evidence="2" key="1">
    <citation type="submission" date="2020-11" db="EMBL/GenBank/DDBJ databases">
        <authorList>
            <person name="Tran Van P."/>
        </authorList>
    </citation>
    <scope>NUCLEOTIDE SEQUENCE</scope>
</reference>
<feature type="compositionally biased region" description="Basic and acidic residues" evidence="1">
    <location>
        <begin position="13"/>
        <end position="23"/>
    </location>
</feature>
<gene>
    <name evidence="2" type="ORF">TMSB3V08_LOCUS3403</name>
</gene>
<protein>
    <submittedName>
        <fullName evidence="2">Uncharacterized protein</fullName>
    </submittedName>
</protein>
<dbReference type="EMBL" id="OB793213">
    <property type="protein sequence ID" value="CAD7426520.1"/>
    <property type="molecule type" value="Genomic_DNA"/>
</dbReference>
<accession>A0A7R9HLC0</accession>
<sequence>MTQKEVSGPNKGRSREERRERDEEVMKTLPGFGFMYGKREKANSEVEIENQSRSRIDPLELQPRIFFLHRGQHVADIVGGSAEQFSIDCLCGLVVSIHGYRSSDPGFNTWCFQKFSVKQCVWNKDVNLHLRRGSVENHAQDTQPKFEPRSPSHQQSSLFQEYRLRPWGQRNGSCVPMSELR</sequence>
<evidence type="ECO:0000313" key="2">
    <source>
        <dbReference type="EMBL" id="CAD7426520.1"/>
    </source>
</evidence>